<dbReference type="RefSeq" id="WP_307270157.1">
    <property type="nucleotide sequence ID" value="NZ_JAUSVX010000002.1"/>
</dbReference>
<gene>
    <name evidence="2" type="ORF">QO011_001654</name>
</gene>
<dbReference type="EMBL" id="JAUSVX010000002">
    <property type="protein sequence ID" value="MDQ0468654.1"/>
    <property type="molecule type" value="Genomic_DNA"/>
</dbReference>
<evidence type="ECO:0000259" key="1">
    <source>
        <dbReference type="SMART" id="SM00829"/>
    </source>
</evidence>
<dbReference type="InterPro" id="IPR020843">
    <property type="entry name" value="ER"/>
</dbReference>
<evidence type="ECO:0000313" key="3">
    <source>
        <dbReference type="Proteomes" id="UP001242480"/>
    </source>
</evidence>
<organism evidence="2 3">
    <name type="scientific">Labrys wisconsinensis</name>
    <dbReference type="NCBI Taxonomy" id="425677"/>
    <lineage>
        <taxon>Bacteria</taxon>
        <taxon>Pseudomonadati</taxon>
        <taxon>Pseudomonadota</taxon>
        <taxon>Alphaproteobacteria</taxon>
        <taxon>Hyphomicrobiales</taxon>
        <taxon>Xanthobacteraceae</taxon>
        <taxon>Labrys</taxon>
    </lineage>
</organism>
<dbReference type="Proteomes" id="UP001242480">
    <property type="component" value="Unassembled WGS sequence"/>
</dbReference>
<dbReference type="InterPro" id="IPR036291">
    <property type="entry name" value="NAD(P)-bd_dom_sf"/>
</dbReference>
<protein>
    <submittedName>
        <fullName evidence="2">NADPH:quinone reductase-like Zn-dependent oxidoreductase</fullName>
    </submittedName>
</protein>
<feature type="domain" description="Enoyl reductase (ER)" evidence="1">
    <location>
        <begin position="10"/>
        <end position="259"/>
    </location>
</feature>
<dbReference type="PANTHER" id="PTHR43677:SF11">
    <property type="entry name" value="ZINC-CONTAINING ALCOHOL DEHYDROGENASE"/>
    <property type="match status" value="1"/>
</dbReference>
<evidence type="ECO:0000313" key="2">
    <source>
        <dbReference type="EMBL" id="MDQ0468654.1"/>
    </source>
</evidence>
<accession>A0ABU0J317</accession>
<name>A0ABU0J317_9HYPH</name>
<keyword evidence="3" id="KW-1185">Reference proteome</keyword>
<dbReference type="Pfam" id="PF00107">
    <property type="entry name" value="ADH_zinc_N"/>
    <property type="match status" value="1"/>
</dbReference>
<dbReference type="PANTHER" id="PTHR43677">
    <property type="entry name" value="SHORT-CHAIN DEHYDROGENASE/REDUCTASE"/>
    <property type="match status" value="1"/>
</dbReference>
<comment type="caution">
    <text evidence="2">The sequence shown here is derived from an EMBL/GenBank/DDBJ whole genome shotgun (WGS) entry which is preliminary data.</text>
</comment>
<dbReference type="Gene3D" id="3.40.50.720">
    <property type="entry name" value="NAD(P)-binding Rossmann-like Domain"/>
    <property type="match status" value="1"/>
</dbReference>
<proteinExistence type="predicted"/>
<dbReference type="Gene3D" id="3.90.180.10">
    <property type="entry name" value="Medium-chain alcohol dehydrogenases, catalytic domain"/>
    <property type="match status" value="1"/>
</dbReference>
<dbReference type="SUPFAM" id="SSF51735">
    <property type="entry name" value="NAD(P)-binding Rossmann-fold domains"/>
    <property type="match status" value="1"/>
</dbReference>
<dbReference type="SMART" id="SM00829">
    <property type="entry name" value="PKS_ER"/>
    <property type="match status" value="1"/>
</dbReference>
<sequence length="322" mass="33163">MKAAIVRAAGQPPVYGDFAEPVPAAGEQRIAVTAAAVSQVVKGRAAGTHYSATGRFPFVVGIDGVGRLDDGRRVYFAMPAAPFGSMAERAVVPAARCLALPDALDDVTAAAIANPGMSAWAAYAERARLQPGETVLVNGATGTAGRLAVQIARHLGAKRVIATGRNPAALQEVAALGADATIPLAGSDAELEDRFRQEFAAGVDVVLDYLWGRSAERLLTAAAKAAPEAVPVRFVQIGAMSGADITLPAAVLRASAIVLMGSGFGSVPPARLLASIDALLQATVPAGLRIAATPVPLAEFEQAWPRDDSTRRTVFTLEAPAR</sequence>
<reference evidence="2 3" key="1">
    <citation type="submission" date="2023-07" db="EMBL/GenBank/DDBJ databases">
        <title>Genomic Encyclopedia of Type Strains, Phase IV (KMG-IV): sequencing the most valuable type-strain genomes for metagenomic binning, comparative biology and taxonomic classification.</title>
        <authorList>
            <person name="Goeker M."/>
        </authorList>
    </citation>
    <scope>NUCLEOTIDE SEQUENCE [LARGE SCALE GENOMIC DNA]</scope>
    <source>
        <strain evidence="2 3">DSM 19619</strain>
    </source>
</reference>
<dbReference type="InterPro" id="IPR013149">
    <property type="entry name" value="ADH-like_C"/>
</dbReference>
<dbReference type="InterPro" id="IPR051397">
    <property type="entry name" value="Zn-ADH-like_protein"/>
</dbReference>
<dbReference type="SUPFAM" id="SSF50129">
    <property type="entry name" value="GroES-like"/>
    <property type="match status" value="1"/>
</dbReference>
<dbReference type="InterPro" id="IPR011032">
    <property type="entry name" value="GroES-like_sf"/>
</dbReference>